<gene>
    <name evidence="1" type="ORF">OXU80_17665</name>
</gene>
<keyword evidence="1" id="KW-0418">Kinase</keyword>
<keyword evidence="2" id="KW-1185">Reference proteome</keyword>
<accession>A0ACD4NIY1</accession>
<keyword evidence="1" id="KW-0808">Transferase</keyword>
<evidence type="ECO:0000313" key="1">
    <source>
        <dbReference type="EMBL" id="WAJ26686.1"/>
    </source>
</evidence>
<reference evidence="1" key="1">
    <citation type="submission" date="2022-11" db="EMBL/GenBank/DDBJ databases">
        <title>beta-Carotene-producing bacterium, Jeongeuplla avenae sp. nov., alleviates the salt stress of Arabidopsis seedlings.</title>
        <authorList>
            <person name="Jiang L."/>
            <person name="Lee J."/>
        </authorList>
    </citation>
    <scope>NUCLEOTIDE SEQUENCE</scope>
    <source>
        <strain evidence="1">DY_R2A_6</strain>
    </source>
</reference>
<protein>
    <submittedName>
        <fullName evidence="1">HAMP domain-containing sensor histidine kinase</fullName>
    </submittedName>
</protein>
<proteinExistence type="predicted"/>
<dbReference type="EMBL" id="CP113520">
    <property type="protein sequence ID" value="WAJ26686.1"/>
    <property type="molecule type" value="Genomic_DNA"/>
</dbReference>
<dbReference type="Proteomes" id="UP001163223">
    <property type="component" value="Chromosome"/>
</dbReference>
<name>A0ACD4NIY1_9HYPH</name>
<sequence>MNRLPADSLAFRVIVLSSLWAVAALFVVGGLISTLYGRTATKGFQDLLDAQLFNLVASVTADEDGSLKGSPNLGDLRYSRPQSGWYWEAVPASDNTTGRLRSISLGNGVIEPASTAEVPFSLQYRRSYDAEGLKGEELRVAETEVVLDSQNHTARFRVMGNESAIQADIDAFNRQLAFYLGLVGLGSVLINAGAILVGLRPLRRVRQALGDVRAGRAQRLTGRFPAEIEPLAREVNLLIDSNRRIVERSRKEVGNLAHSLKTPIAVLMNEATTIGGAEGRLVADQSERMRMQVQHYLDRARLAAQIETSVFRTPMEPTLERVARVIAKLNPQLDVRFRREAKDPTVFLGEAQDLEEVVGNLMENAAKFARKEIRLTLAPDGPDRVIVSVEDDGPGLTAEEMVRAVKRGQRLDERVPGSGLGLSIVADTVEEYRGTFELARSDLGGLKAEVRLPRAGQGALS</sequence>
<organism evidence="1 2">
    <name type="scientific">Antarcticirhabdus aurantiaca</name>
    <dbReference type="NCBI Taxonomy" id="2606717"/>
    <lineage>
        <taxon>Bacteria</taxon>
        <taxon>Pseudomonadati</taxon>
        <taxon>Pseudomonadota</taxon>
        <taxon>Alphaproteobacteria</taxon>
        <taxon>Hyphomicrobiales</taxon>
        <taxon>Aurantimonadaceae</taxon>
        <taxon>Antarcticirhabdus</taxon>
    </lineage>
</organism>
<evidence type="ECO:0000313" key="2">
    <source>
        <dbReference type="Proteomes" id="UP001163223"/>
    </source>
</evidence>